<dbReference type="AlphaFoldDB" id="A0A3N0V6K1"/>
<dbReference type="RefSeq" id="WP_123236218.1">
    <property type="nucleotide sequence ID" value="NZ_RJVP01000001.1"/>
</dbReference>
<evidence type="ECO:0008006" key="4">
    <source>
        <dbReference type="Google" id="ProtNLM"/>
    </source>
</evidence>
<organism evidence="2 3">
    <name type="scientific">Pseudomethylobacillus aquaticus</name>
    <dbReference type="NCBI Taxonomy" id="2676064"/>
    <lineage>
        <taxon>Bacteria</taxon>
        <taxon>Pseudomonadati</taxon>
        <taxon>Pseudomonadota</taxon>
        <taxon>Betaproteobacteria</taxon>
        <taxon>Nitrosomonadales</taxon>
        <taxon>Methylophilaceae</taxon>
        <taxon>Pseudomethylobacillus</taxon>
    </lineage>
</organism>
<evidence type="ECO:0000256" key="1">
    <source>
        <dbReference type="SAM" id="Phobius"/>
    </source>
</evidence>
<evidence type="ECO:0000313" key="3">
    <source>
        <dbReference type="Proteomes" id="UP000275137"/>
    </source>
</evidence>
<proteinExistence type="predicted"/>
<gene>
    <name evidence="2" type="ORF">ED236_01780</name>
</gene>
<name>A0A3N0V6K1_9PROT</name>
<keyword evidence="3" id="KW-1185">Reference proteome</keyword>
<accession>A0A3N0V6K1</accession>
<reference evidence="2 3" key="1">
    <citation type="submission" date="2018-10" db="EMBL/GenBank/DDBJ databases">
        <authorList>
            <person name="Chen W.-M."/>
        </authorList>
    </citation>
    <scope>NUCLEOTIDE SEQUENCE [LARGE SCALE GENOMIC DNA]</scope>
    <source>
        <strain evidence="2 3">H-5</strain>
    </source>
</reference>
<keyword evidence="1" id="KW-0472">Membrane</keyword>
<protein>
    <recommendedName>
        <fullName evidence="4">DUF4760 domain-containing protein</fullName>
    </recommendedName>
</protein>
<comment type="caution">
    <text evidence="2">The sequence shown here is derived from an EMBL/GenBank/DDBJ whole genome shotgun (WGS) entry which is preliminary data.</text>
</comment>
<dbReference type="EMBL" id="RJVP01000001">
    <property type="protein sequence ID" value="ROH88224.1"/>
    <property type="molecule type" value="Genomic_DNA"/>
</dbReference>
<keyword evidence="1" id="KW-0812">Transmembrane</keyword>
<feature type="transmembrane region" description="Helical" evidence="1">
    <location>
        <begin position="6"/>
        <end position="26"/>
    </location>
</feature>
<keyword evidence="1" id="KW-1133">Transmembrane helix</keyword>
<evidence type="ECO:0000313" key="2">
    <source>
        <dbReference type="EMBL" id="ROH88224.1"/>
    </source>
</evidence>
<dbReference type="Proteomes" id="UP000275137">
    <property type="component" value="Unassembled WGS sequence"/>
</dbReference>
<sequence length="158" mass="19033">MNVETWELLSYVVTVVGLPLAILTFLMEQRKERENEEEEVYQLLSDAYTDFLKLMMANPDLKLRSQCEITDLDEEQRERVRVLYEILISLFERAYLLAYEPDMSGKQLRRWRSWEDYMREWCEREDFRKLLPKLLQGEDPDFCAHILLIAKSCQPTRT</sequence>